<evidence type="ECO:0000313" key="2">
    <source>
        <dbReference type="EMBL" id="CDL72766.1"/>
    </source>
</evidence>
<organism evidence="2">
    <name type="scientific">uncultured Zetaproteobacteria bacterium</name>
    <dbReference type="NCBI Taxonomy" id="587656"/>
    <lineage>
        <taxon>Bacteria</taxon>
        <taxon>Pseudomonadati</taxon>
        <taxon>Pseudomonadota</taxon>
        <taxon>Candidatius Mariprofundia</taxon>
        <taxon>environmental samples</taxon>
    </lineage>
</organism>
<feature type="non-terminal residue" evidence="2">
    <location>
        <position position="91"/>
    </location>
</feature>
<evidence type="ECO:0000256" key="1">
    <source>
        <dbReference type="PIRSR" id="PIRSR630664-50"/>
    </source>
</evidence>
<reference evidence="2" key="1">
    <citation type="submission" date="2013-11" db="EMBL/GenBank/DDBJ databases">
        <title>The gill chamber epibiosis of deep-sea shrimp Rimicaris exoculata: an in-depth metagenomic investigation and discovery of Zetaproteobacteria.</title>
        <authorList>
            <person name="Jan C."/>
            <person name="Petersen J.M."/>
            <person name="Werner J."/>
            <person name="Teeling H."/>
            <person name="Huang S."/>
            <person name="Glockner F.O."/>
            <person name="Golyshina O.V."/>
            <person name="Dubilier N."/>
            <person name="Golyshin P.N."/>
            <person name="Jebbar M."/>
            <person name="Cambon-Bonavita M.-A."/>
        </authorList>
    </citation>
    <scope>NUCLEOTIDE SEQUENCE</scope>
</reference>
<dbReference type="GO" id="GO:0050660">
    <property type="term" value="F:flavin adenine dinucleotide binding"/>
    <property type="evidence" value="ECO:0007669"/>
    <property type="project" value="TreeGrafter"/>
</dbReference>
<proteinExistence type="predicted"/>
<dbReference type="GO" id="GO:0005886">
    <property type="term" value="C:plasma membrane"/>
    <property type="evidence" value="ECO:0007669"/>
    <property type="project" value="TreeGrafter"/>
</dbReference>
<dbReference type="PANTHER" id="PTHR11632:SF51">
    <property type="entry name" value="SUCCINATE DEHYDROGENASE [UBIQUINONE] FLAVOPROTEIN SUBUNIT, MITOCHONDRIAL"/>
    <property type="match status" value="1"/>
</dbReference>
<dbReference type="InterPro" id="IPR027477">
    <property type="entry name" value="Succ_DH/fumarate_Rdtase_cat_sf"/>
</dbReference>
<gene>
    <name evidence="2" type="primary">sdh</name>
</gene>
<dbReference type="EMBL" id="HG799159">
    <property type="protein sequence ID" value="CDL72766.1"/>
    <property type="molecule type" value="Genomic_DNA"/>
</dbReference>
<dbReference type="AlphaFoldDB" id="W1IAE1"/>
<feature type="non-terminal residue" evidence="2">
    <location>
        <position position="1"/>
    </location>
</feature>
<dbReference type="InterPro" id="IPR030664">
    <property type="entry name" value="SdhA/FrdA/AprA"/>
</dbReference>
<dbReference type="PANTHER" id="PTHR11632">
    <property type="entry name" value="SUCCINATE DEHYDROGENASE 2 FLAVOPROTEIN SUBUNIT"/>
    <property type="match status" value="1"/>
</dbReference>
<dbReference type="GO" id="GO:0009055">
    <property type="term" value="F:electron transfer activity"/>
    <property type="evidence" value="ECO:0007669"/>
    <property type="project" value="TreeGrafter"/>
</dbReference>
<sequence length="91" mass="10298">LASRDVVSRAIAVEIREGRGCGENKDHVLLKVDHLGADMILDKLPNIHELALRLQAWTAPKNLSCPTHCPLYHGWHPHQSTYRSGQTIRRQ</sequence>
<dbReference type="GO" id="GO:0009061">
    <property type="term" value="P:anaerobic respiration"/>
    <property type="evidence" value="ECO:0007669"/>
    <property type="project" value="TreeGrafter"/>
</dbReference>
<name>W1IAE1_9PROT</name>
<feature type="active site" description="Proton acceptor" evidence="1">
    <location>
        <position position="4"/>
    </location>
</feature>
<accession>W1IAE1</accession>
<dbReference type="SUPFAM" id="SSF56425">
    <property type="entry name" value="Succinate dehydrogenase/fumarate reductase flavoprotein, catalytic domain"/>
    <property type="match status" value="1"/>
</dbReference>
<dbReference type="GO" id="GO:0000104">
    <property type="term" value="F:succinate dehydrogenase activity"/>
    <property type="evidence" value="ECO:0007669"/>
    <property type="project" value="TreeGrafter"/>
</dbReference>
<protein>
    <submittedName>
        <fullName evidence="2">Succinate dehydrogenase or fumarate reductase (TCA)</fullName>
    </submittedName>
</protein>
<dbReference type="Gene3D" id="3.90.700.10">
    <property type="entry name" value="Succinate dehydrogenase/fumarate reductase flavoprotein, catalytic domain"/>
    <property type="match status" value="1"/>
</dbReference>